<dbReference type="Proteomes" id="UP000250831">
    <property type="component" value="Unassembled WGS sequence"/>
</dbReference>
<name>A0A363NNC0_9SPHI</name>
<evidence type="ECO:0000313" key="2">
    <source>
        <dbReference type="Proteomes" id="UP000250831"/>
    </source>
</evidence>
<dbReference type="InterPro" id="IPR003961">
    <property type="entry name" value="FN3_dom"/>
</dbReference>
<dbReference type="EMBL" id="QCXX01000007">
    <property type="protein sequence ID" value="PUV22210.1"/>
    <property type="molecule type" value="Genomic_DNA"/>
</dbReference>
<keyword evidence="2" id="KW-1185">Reference proteome</keyword>
<accession>A0A363NNC0</accession>
<reference evidence="1 2" key="1">
    <citation type="submission" date="2018-04" db="EMBL/GenBank/DDBJ databases">
        <title>Sphingobacterium sp. M46 Genome.</title>
        <authorList>
            <person name="Cheng J."/>
            <person name="Li Y."/>
        </authorList>
    </citation>
    <scope>NUCLEOTIDE SEQUENCE [LARGE SCALE GENOMIC DNA]</scope>
    <source>
        <strain evidence="1 2">M46</strain>
    </source>
</reference>
<sequence length="205" mass="23038">MSQVTLNERGHKDAGLMQVAEQVLSKMAAETELFAAPVPALSILEEALVAFRNAATEAYYRDTRAILIRNQKRAELAYVLKELAKYVDTIANADPTIILAAGYAVRKSKTSYGGVVPKVERLIARPEEVGSGRVKLKTQRWRGARMYQYQFRIKGQNVDWSTQLCSKSSCIIDGLESFREYEFRVSYIGIDPTPNYSDIISSYVL</sequence>
<dbReference type="OrthoDB" id="703469at2"/>
<dbReference type="AlphaFoldDB" id="A0A363NNC0"/>
<comment type="caution">
    <text evidence="1">The sequence shown here is derived from an EMBL/GenBank/DDBJ whole genome shotgun (WGS) entry which is preliminary data.</text>
</comment>
<evidence type="ECO:0000313" key="1">
    <source>
        <dbReference type="EMBL" id="PUV22210.1"/>
    </source>
</evidence>
<protein>
    <recommendedName>
        <fullName evidence="3">Fibronectin type-III domain-containing protein</fullName>
    </recommendedName>
</protein>
<proteinExistence type="predicted"/>
<evidence type="ECO:0008006" key="3">
    <source>
        <dbReference type="Google" id="ProtNLM"/>
    </source>
</evidence>
<dbReference type="RefSeq" id="WP_108635874.1">
    <property type="nucleotide sequence ID" value="NZ_DAMCKI010000033.1"/>
</dbReference>
<dbReference type="CDD" id="cd00063">
    <property type="entry name" value="FN3"/>
    <property type="match status" value="1"/>
</dbReference>
<organism evidence="1 2">
    <name type="scientific">Sphingobacterium athyrii</name>
    <dbReference type="NCBI Taxonomy" id="2152717"/>
    <lineage>
        <taxon>Bacteria</taxon>
        <taxon>Pseudomonadati</taxon>
        <taxon>Bacteroidota</taxon>
        <taxon>Sphingobacteriia</taxon>
        <taxon>Sphingobacteriales</taxon>
        <taxon>Sphingobacteriaceae</taxon>
        <taxon>Sphingobacterium</taxon>
    </lineage>
</organism>
<gene>
    <name evidence="1" type="ORF">DCO56_21845</name>
</gene>